<dbReference type="EMBL" id="CAFBNF010000312">
    <property type="protein sequence ID" value="CAB4962046.1"/>
    <property type="molecule type" value="Genomic_DNA"/>
</dbReference>
<dbReference type="InterPro" id="IPR011711">
    <property type="entry name" value="GntR_C"/>
</dbReference>
<dbReference type="GO" id="GO:0003677">
    <property type="term" value="F:DNA binding"/>
    <property type="evidence" value="ECO:0007669"/>
    <property type="project" value="UniProtKB-KW"/>
</dbReference>
<protein>
    <submittedName>
        <fullName evidence="5">Unannotated protein</fullName>
    </submittedName>
</protein>
<dbReference type="Gene3D" id="1.20.120.530">
    <property type="entry name" value="GntR ligand-binding domain-like"/>
    <property type="match status" value="1"/>
</dbReference>
<dbReference type="InterPro" id="IPR036390">
    <property type="entry name" value="WH_DNA-bd_sf"/>
</dbReference>
<dbReference type="GO" id="GO:0003700">
    <property type="term" value="F:DNA-binding transcription factor activity"/>
    <property type="evidence" value="ECO:0007669"/>
    <property type="project" value="InterPro"/>
</dbReference>
<evidence type="ECO:0000256" key="3">
    <source>
        <dbReference type="ARBA" id="ARBA00023163"/>
    </source>
</evidence>
<dbReference type="AlphaFoldDB" id="A0A6J7L1K1"/>
<evidence type="ECO:0000313" key="5">
    <source>
        <dbReference type="EMBL" id="CAB4962046.1"/>
    </source>
</evidence>
<feature type="domain" description="HTH gntR-type" evidence="4">
    <location>
        <begin position="7"/>
        <end position="75"/>
    </location>
</feature>
<evidence type="ECO:0000256" key="1">
    <source>
        <dbReference type="ARBA" id="ARBA00023015"/>
    </source>
</evidence>
<organism evidence="5">
    <name type="scientific">freshwater metagenome</name>
    <dbReference type="NCBI Taxonomy" id="449393"/>
    <lineage>
        <taxon>unclassified sequences</taxon>
        <taxon>metagenomes</taxon>
        <taxon>ecological metagenomes</taxon>
    </lineage>
</organism>
<dbReference type="SUPFAM" id="SSF46785">
    <property type="entry name" value="Winged helix' DNA-binding domain"/>
    <property type="match status" value="1"/>
</dbReference>
<dbReference type="InterPro" id="IPR008920">
    <property type="entry name" value="TF_FadR/GntR_C"/>
</dbReference>
<gene>
    <name evidence="5" type="ORF">UFOPK3773_02056</name>
</gene>
<evidence type="ECO:0000259" key="4">
    <source>
        <dbReference type="PROSITE" id="PS50949"/>
    </source>
</evidence>
<dbReference type="SMART" id="SM00345">
    <property type="entry name" value="HTH_GNTR"/>
    <property type="match status" value="1"/>
</dbReference>
<dbReference type="CDD" id="cd07377">
    <property type="entry name" value="WHTH_GntR"/>
    <property type="match status" value="1"/>
</dbReference>
<dbReference type="PROSITE" id="PS50949">
    <property type="entry name" value="HTH_GNTR"/>
    <property type="match status" value="1"/>
</dbReference>
<dbReference type="InterPro" id="IPR036388">
    <property type="entry name" value="WH-like_DNA-bd_sf"/>
</dbReference>
<accession>A0A6J7L1K1</accession>
<proteinExistence type="predicted"/>
<reference evidence="5" key="1">
    <citation type="submission" date="2020-05" db="EMBL/GenBank/DDBJ databases">
        <authorList>
            <person name="Chiriac C."/>
            <person name="Salcher M."/>
            <person name="Ghai R."/>
            <person name="Kavagutti S V."/>
        </authorList>
    </citation>
    <scope>NUCLEOTIDE SEQUENCE</scope>
</reference>
<keyword evidence="3" id="KW-0804">Transcription</keyword>
<evidence type="ECO:0000256" key="2">
    <source>
        <dbReference type="ARBA" id="ARBA00023125"/>
    </source>
</evidence>
<keyword evidence="2" id="KW-0238">DNA-binding</keyword>
<dbReference type="InterPro" id="IPR000524">
    <property type="entry name" value="Tscrpt_reg_HTH_GntR"/>
</dbReference>
<dbReference type="Gene3D" id="1.10.10.10">
    <property type="entry name" value="Winged helix-like DNA-binding domain superfamily/Winged helix DNA-binding domain"/>
    <property type="match status" value="1"/>
</dbReference>
<dbReference type="PRINTS" id="PR00035">
    <property type="entry name" value="HTHGNTR"/>
</dbReference>
<sequence>MKKIERISLVDAAIDELRGAISSGTWPVGSRIPTEQQLAEQLNLSRATVREAVRALAHAGLLVTRQGDGTFVEAQHEGTVALARRLAEARTRDVIEVRRGLDVVAAGLAAQKRTADDLERLSAAREARADAARRSDAAGFAEADVAFHHSVARASHNEVLVDLYGGFVEALRESLDTSRCLDSYDPSNDPHDDLIAAITSGDTPSATAAAERILDDQNRSNDHAASSVGPGA</sequence>
<dbReference type="PANTHER" id="PTHR43537">
    <property type="entry name" value="TRANSCRIPTIONAL REGULATOR, GNTR FAMILY"/>
    <property type="match status" value="1"/>
</dbReference>
<dbReference type="SMART" id="SM00895">
    <property type="entry name" value="FCD"/>
    <property type="match status" value="1"/>
</dbReference>
<dbReference type="Pfam" id="PF00392">
    <property type="entry name" value="GntR"/>
    <property type="match status" value="1"/>
</dbReference>
<dbReference type="PANTHER" id="PTHR43537:SF47">
    <property type="entry name" value="REGULATORY PROTEIN GNTR HTH"/>
    <property type="match status" value="1"/>
</dbReference>
<dbReference type="SUPFAM" id="SSF48008">
    <property type="entry name" value="GntR ligand-binding domain-like"/>
    <property type="match status" value="1"/>
</dbReference>
<keyword evidence="1" id="KW-0805">Transcription regulation</keyword>
<dbReference type="Pfam" id="PF07729">
    <property type="entry name" value="FCD"/>
    <property type="match status" value="1"/>
</dbReference>
<name>A0A6J7L1K1_9ZZZZ</name>